<proteinExistence type="predicted"/>
<evidence type="ECO:0000313" key="3">
    <source>
        <dbReference type="Proteomes" id="UP000422736"/>
    </source>
</evidence>
<name>A0ABX6EP52_KLUMA</name>
<gene>
    <name evidence="2" type="ORF">FIM1_325</name>
</gene>
<protein>
    <submittedName>
        <fullName evidence="2">Uncharacterized protein</fullName>
    </submittedName>
</protein>
<organism evidence="2 3">
    <name type="scientific">Kluyveromyces marxianus</name>
    <name type="common">Yeast</name>
    <name type="synonym">Candida kefyr</name>
    <dbReference type="NCBI Taxonomy" id="4911"/>
    <lineage>
        <taxon>Eukaryota</taxon>
        <taxon>Fungi</taxon>
        <taxon>Dikarya</taxon>
        <taxon>Ascomycota</taxon>
        <taxon>Saccharomycotina</taxon>
        <taxon>Saccharomycetes</taxon>
        <taxon>Saccharomycetales</taxon>
        <taxon>Saccharomycetaceae</taxon>
        <taxon>Kluyveromyces</taxon>
    </lineage>
</organism>
<dbReference type="Proteomes" id="UP000422736">
    <property type="component" value="Chromosome 1"/>
</dbReference>
<accession>A0ABX6EP52</accession>
<feature type="compositionally biased region" description="Basic residues" evidence="1">
    <location>
        <begin position="88"/>
        <end position="118"/>
    </location>
</feature>
<evidence type="ECO:0000313" key="2">
    <source>
        <dbReference type="EMBL" id="QGN13682.1"/>
    </source>
</evidence>
<reference evidence="2 3" key="1">
    <citation type="submission" date="2016-03" db="EMBL/GenBank/DDBJ databases">
        <title>How can Kluyveromyces marxianus grow so fast - potential evolutionary course in Saccharomyces Complex revealed by comparative genomics.</title>
        <authorList>
            <person name="Mo W."/>
            <person name="Lu W."/>
            <person name="Yang X."/>
            <person name="Qi J."/>
            <person name="Lv H."/>
        </authorList>
    </citation>
    <scope>NUCLEOTIDE SEQUENCE [LARGE SCALE GENOMIC DNA]</scope>
    <source>
        <strain evidence="2 3">FIM1</strain>
    </source>
</reference>
<feature type="region of interest" description="Disordered" evidence="1">
    <location>
        <begin position="82"/>
        <end position="127"/>
    </location>
</feature>
<reference evidence="2 3" key="2">
    <citation type="submission" date="2019-11" db="EMBL/GenBank/DDBJ databases">
        <authorList>
            <person name="Lu H."/>
        </authorList>
    </citation>
    <scope>NUCLEOTIDE SEQUENCE [LARGE SCALE GENOMIC DNA]</scope>
    <source>
        <strain evidence="2 3">FIM1</strain>
    </source>
</reference>
<keyword evidence="3" id="KW-1185">Reference proteome</keyword>
<evidence type="ECO:0000256" key="1">
    <source>
        <dbReference type="SAM" id="MobiDB-lite"/>
    </source>
</evidence>
<dbReference type="EMBL" id="CP015054">
    <property type="protein sequence ID" value="QGN13682.1"/>
    <property type="molecule type" value="Genomic_DNA"/>
</dbReference>
<sequence length="185" mass="22021">MGFLSSHPHTFSRVTQLGWKRGRGGEKRRDEKKWRLEARRLNFQVSVWRPRPPPEKLRNSPTIRTRCQLQLRIPRKLAALRYRPEFAKKKRRNSEKVNRHKNDKRIKKKKKKKTKKKNTNTNTNTKTLNYAHKGRRGCRKKKGKNTQTSAHRWGYHCKLQVASCTLESELESELELELELELNLG</sequence>